<feature type="region of interest" description="Disordered" evidence="2">
    <location>
        <begin position="540"/>
        <end position="578"/>
    </location>
</feature>
<organism evidence="4 5">
    <name type="scientific">Dentipellis fragilis</name>
    <dbReference type="NCBI Taxonomy" id="205917"/>
    <lineage>
        <taxon>Eukaryota</taxon>
        <taxon>Fungi</taxon>
        <taxon>Dikarya</taxon>
        <taxon>Basidiomycota</taxon>
        <taxon>Agaricomycotina</taxon>
        <taxon>Agaricomycetes</taxon>
        <taxon>Russulales</taxon>
        <taxon>Hericiaceae</taxon>
        <taxon>Dentipellis</taxon>
    </lineage>
</organism>
<evidence type="ECO:0000256" key="2">
    <source>
        <dbReference type="SAM" id="MobiDB-lite"/>
    </source>
</evidence>
<dbReference type="PROSITE" id="PS50119">
    <property type="entry name" value="ZF_BBOX"/>
    <property type="match status" value="1"/>
</dbReference>
<dbReference type="Proteomes" id="UP000298327">
    <property type="component" value="Unassembled WGS sequence"/>
</dbReference>
<dbReference type="Pfam" id="PF09418">
    <property type="entry name" value="DUF2009"/>
    <property type="match status" value="1"/>
</dbReference>
<feature type="domain" description="B box-type" evidence="3">
    <location>
        <begin position="506"/>
        <end position="547"/>
    </location>
</feature>
<evidence type="ECO:0000313" key="5">
    <source>
        <dbReference type="Proteomes" id="UP000298327"/>
    </source>
</evidence>
<feature type="region of interest" description="Disordered" evidence="2">
    <location>
        <begin position="1"/>
        <end position="33"/>
    </location>
</feature>
<protein>
    <recommendedName>
        <fullName evidence="3">B box-type domain-containing protein</fullName>
    </recommendedName>
</protein>
<dbReference type="InterPro" id="IPR011009">
    <property type="entry name" value="Kinase-like_dom_sf"/>
</dbReference>
<dbReference type="AlphaFoldDB" id="A0A4Y9XSF1"/>
<gene>
    <name evidence="4" type="ORF">EVG20_g10445</name>
</gene>
<keyword evidence="1" id="KW-0479">Metal-binding</keyword>
<keyword evidence="5" id="KW-1185">Reference proteome</keyword>
<keyword evidence="1" id="KW-0862">Zinc</keyword>
<name>A0A4Y9XSF1_9AGAM</name>
<proteinExistence type="predicted"/>
<feature type="region of interest" description="Disordered" evidence="2">
    <location>
        <begin position="471"/>
        <end position="496"/>
    </location>
</feature>
<dbReference type="EMBL" id="SEOQ01001265">
    <property type="protein sequence ID" value="TFY52688.1"/>
    <property type="molecule type" value="Genomic_DNA"/>
</dbReference>
<reference evidence="4 5" key="1">
    <citation type="submission" date="2019-02" db="EMBL/GenBank/DDBJ databases">
        <title>Genome sequencing of the rare red list fungi Dentipellis fragilis.</title>
        <authorList>
            <person name="Buettner E."/>
            <person name="Kellner H."/>
        </authorList>
    </citation>
    <scope>NUCLEOTIDE SEQUENCE [LARGE SCALE GENOMIC DNA]</scope>
    <source>
        <strain evidence="4 5">DSM 105465</strain>
    </source>
</reference>
<dbReference type="OrthoDB" id="406045at2759"/>
<dbReference type="CDD" id="cd20208">
    <property type="entry name" value="Bbox1_DUF2009"/>
    <property type="match status" value="1"/>
</dbReference>
<keyword evidence="1" id="KW-0863">Zinc-finger</keyword>
<feature type="non-terminal residue" evidence="4">
    <location>
        <position position="792"/>
    </location>
</feature>
<feature type="compositionally biased region" description="Low complexity" evidence="2">
    <location>
        <begin position="9"/>
        <end position="33"/>
    </location>
</feature>
<dbReference type="InterPro" id="IPR057668">
    <property type="entry name" value="E2_Ub-conjug_enz_C"/>
</dbReference>
<dbReference type="SUPFAM" id="SSF56112">
    <property type="entry name" value="Protein kinase-like (PK-like)"/>
    <property type="match status" value="1"/>
</dbReference>
<dbReference type="PANTHER" id="PTHR31560:SF0">
    <property type="entry name" value="UPF0652 PROTEIN C22H10.08"/>
    <property type="match status" value="1"/>
</dbReference>
<comment type="caution">
    <text evidence="4">The sequence shown here is derived from an EMBL/GenBank/DDBJ whole genome shotgun (WGS) entry which is preliminary data.</text>
</comment>
<accession>A0A4Y9XSF1</accession>
<dbReference type="GO" id="GO:0008270">
    <property type="term" value="F:zinc ion binding"/>
    <property type="evidence" value="ECO:0007669"/>
    <property type="project" value="UniProtKB-KW"/>
</dbReference>
<sequence>MKTSGKHYPPFLRSSFSSPTSMTTPTPTETPTETLEARIERLFGPDTEEDRLIRKEHTLCIGEKWWRDHYGFLSERGYTLRQRLHPEWTPPWRRTERSWKKYEDGQAYDVGVMDAIRKSDGSFVALKKLQIVGGKSTVEEIEINRYLSSEPLASNPRNRCATAIEIFEVPDEKNIYILVMPLLRPIDNPLFDTFGEAVAFFTQIFEYYFIDYGLSEHYHPGRVQPWTWPPLELPVHGGDKSVPEHQGEKYDVLCDPFPADIYLLGNLIRESFIEKYHGFGFTEELVADMVQDDPSQRPDINEVVSRFAKIRASLSSWKLRSRTIRRKEWKVVTLWRFPPHLVRTIRCIVTRTPAIPDAASRETRWLVDGKNQEKNGVLDVVDEQNSGAFVARIFESMTKAVFCASNRHRDHDSDLHPPPPRRFAHDAYSHFNTQAFALDLLRAMTKAFGDTSGEHASSTKSGFSLAKILDGDNENMEHPNVREDSDSDDAAERDEKNGKEVIEGYCVECEDQPAEVHCEVCSDDFCDVCFSALHRKGTRKRHATKPLGQRREKKAKLSSNGAAKSVETAEKMDTDDDDDMDEELEHLASAAASSADIHLGLQPAIGHDPGEWFVERSKFIPLRLTLSERKYLRLLDAALQVSEYTDKIDTLGFGLSKAKRVVHQIRELCAVLAGLVLAADYKQGQELFTDRDFEANSEFYQRVFELGRRHKIMNPDKMRTTYGKLIYMLQDSQTPEVTDMLSFSCVSPIRTVHTLLETNDALNMLRDPIVTVATQEIIAEGRSRREIQKAIK</sequence>
<evidence type="ECO:0000313" key="4">
    <source>
        <dbReference type="EMBL" id="TFY52688.1"/>
    </source>
</evidence>
<evidence type="ECO:0000259" key="3">
    <source>
        <dbReference type="PROSITE" id="PS50119"/>
    </source>
</evidence>
<dbReference type="Pfam" id="PF22586">
    <property type="entry name" value="ANCHR-like_BBOX"/>
    <property type="match status" value="1"/>
</dbReference>
<evidence type="ECO:0000256" key="1">
    <source>
        <dbReference type="PROSITE-ProRule" id="PRU00024"/>
    </source>
</evidence>
<dbReference type="InterPro" id="IPR000315">
    <property type="entry name" value="Znf_B-box"/>
</dbReference>
<dbReference type="InterPro" id="IPR018553">
    <property type="entry name" value="E2_Ub-conjug_enz"/>
</dbReference>
<dbReference type="PANTHER" id="PTHR31560">
    <property type="entry name" value="UPF0652 PROTEIN C16A11.03C-RELATED"/>
    <property type="match status" value="1"/>
</dbReference>
<feature type="compositionally biased region" description="Basic and acidic residues" evidence="2">
    <location>
        <begin position="475"/>
        <end position="484"/>
    </location>
</feature>